<dbReference type="GeneID" id="13994106"/>
<accession>K4F6C5</accession>
<protein>
    <submittedName>
        <fullName evidence="2">Uncharacterized protein</fullName>
    </submittedName>
</protein>
<gene>
    <name evidence="2" type="ORF">GAP32_366</name>
</gene>
<evidence type="ECO:0000313" key="3">
    <source>
        <dbReference type="Proteomes" id="UP000000457"/>
    </source>
</evidence>
<reference evidence="2 3" key="1">
    <citation type="journal article" date="2014" name="Virology">
        <title>Supersize me: Cronobacter sakazakii phage GAP32.</title>
        <authorList>
            <person name="Abbasifar R."/>
            <person name="Griffiths M.W."/>
            <person name="Sabour P.M."/>
            <person name="Ackermann H.-W."/>
            <person name="Vandersteegen K."/>
            <person name="Lavigne R."/>
            <person name="Noben J.-P."/>
            <person name="Villa A.A."/>
            <person name="Abbasifar A."/>
            <person name="Nash J.H.E."/>
            <person name="Kropinski A.M."/>
        </authorList>
    </citation>
    <scope>NUCLEOTIDE SEQUENCE [LARGE SCALE GENOMIC DNA]</scope>
    <source>
        <strain evidence="2">GAP-32</strain>
    </source>
</reference>
<dbReference type="EMBL" id="JN882285">
    <property type="protein sequence ID" value="AFC21816.1"/>
    <property type="molecule type" value="Genomic_DNA"/>
</dbReference>
<dbReference type="Proteomes" id="UP000000457">
    <property type="component" value="Segment"/>
</dbReference>
<dbReference type="KEGG" id="vg:13994106"/>
<name>K4F6C5_9CAUD</name>
<keyword evidence="1" id="KW-0175">Coiled coil</keyword>
<proteinExistence type="predicted"/>
<feature type="coiled-coil region" evidence="1">
    <location>
        <begin position="190"/>
        <end position="236"/>
    </location>
</feature>
<dbReference type="OrthoDB" id="8953at10239"/>
<keyword evidence="3" id="KW-1185">Reference proteome</keyword>
<organism evidence="2 3">
    <name type="scientific">Cronobacter phage vB_CsaM_GAP32</name>
    <dbReference type="NCBI Taxonomy" id="1141136"/>
    <lineage>
        <taxon>Viruses</taxon>
        <taxon>Duplodnaviria</taxon>
        <taxon>Heunggongvirae</taxon>
        <taxon>Uroviricota</taxon>
        <taxon>Caudoviricetes</taxon>
        <taxon>Mimasvirus</taxon>
        <taxon>Mimasvirus GAP32</taxon>
    </lineage>
</organism>
<evidence type="ECO:0000313" key="2">
    <source>
        <dbReference type="EMBL" id="AFC21816.1"/>
    </source>
</evidence>
<sequence>MGSFNTTCAVSHSPIREGDKVRLFFLASQPNTYKFDPLRDSLNKGCQCYAWDDFKVIGGISLEAKYSDYNNYEFDEDSIYARYIRWIIRTNYSMNVPEEGKEYNEYHDHMNVPVKDLTWEQIFDMQHSGRLFLKGYGSGPLSFVGIMAIHESVYQIMLNEPFEVYVGREDGNDNPYKTVTFETALAKKLAVNDQQELDKLVEQFKEYTKDQDWSEEKKHEVALRMAQNKIDSLSENHALNYAYTNCQTPYAELRDIFTTHNAKDESDETKVNFGDVTLDDIKAKTFEGVFFNGRFDERHFMYRPLMTSGQEHDLVRDGIFWSKVSAAIGSIGSEWEEEEHVVTRKISKSWQETTVSEVIERLSEWYEPNDKKYIEVVEKLTKLLEDVSMEIISVEQLKSDEYKFIRELIWNTDLELRISR</sequence>
<evidence type="ECO:0000256" key="1">
    <source>
        <dbReference type="SAM" id="Coils"/>
    </source>
</evidence>
<dbReference type="RefSeq" id="YP_006987471.1">
    <property type="nucleotide sequence ID" value="NC_019401.1"/>
</dbReference>